<accession>A0AAD3G5V1</accession>
<organism evidence="2 3">
    <name type="scientific">Francisella tularensis subsp. tularensis str. SCHU S4 substr. FSC237</name>
    <dbReference type="NCBI Taxonomy" id="1341660"/>
    <lineage>
        <taxon>Bacteria</taxon>
        <taxon>Pseudomonadati</taxon>
        <taxon>Pseudomonadota</taxon>
        <taxon>Gammaproteobacteria</taxon>
        <taxon>Thiotrichales</taxon>
        <taxon>Francisellaceae</taxon>
        <taxon>Francisella</taxon>
    </lineage>
</organism>
<proteinExistence type="predicted"/>
<sequence length="197" mass="22781">MDQEVKLTSSSRGTGRALADLIVWKSAEDKKKNKTAFMVLEFKAENLELKVEDCYQGYNYATWSRADLFAVSNGKETQVYKVVDTELPLSLKPLGEILNANIINNAKKLKEELEKTVEFKGDEFAKVLNKCHNIIRNNDKLSPEAAFDEISKVLFIKIMYERNINQNQMFSLDEFKRLRENFREIHKGTSQENDSFI</sequence>
<dbReference type="EMBL" id="JIDS01000002">
    <property type="protein sequence ID" value="EZK37890.1"/>
    <property type="molecule type" value="Genomic_DNA"/>
</dbReference>
<gene>
    <name evidence="2" type="ORF">P250_02646</name>
</gene>
<dbReference type="Pfam" id="PF13588">
    <property type="entry name" value="HSDR_N_2"/>
    <property type="match status" value="1"/>
</dbReference>
<reference evidence="2 3" key="1">
    <citation type="submission" date="2014-03" db="EMBL/GenBank/DDBJ databases">
        <title>The Genome Sequence of Francisella tularensis subsp. tularensis str. SCHU S4 substr. FSC043.</title>
        <authorList>
            <consortium name="The Broad Institute Genomics Platform"/>
            <consortium name="The Broad Institute Genome Sequencing Center for Infectious Disease"/>
            <person name="Chapman S.B."/>
            <person name="Guina T."/>
            <person name="Gelhaus C."/>
            <person name="Comer J."/>
            <person name="Sellati T."/>
            <person name="Sjostedt A."/>
            <person name="Young S.K."/>
            <person name="Zeng Q."/>
            <person name="Gargeya S."/>
            <person name="Abouelleil A."/>
            <person name="Alvarado L."/>
            <person name="Chapman S.B."/>
            <person name="Gainer-Dewar J."/>
            <person name="Goldberg J."/>
            <person name="Griggs A."/>
            <person name="Gujja S."/>
            <person name="Hansen M."/>
            <person name="Howarth C."/>
            <person name="Imamovic A."/>
            <person name="Larimer J."/>
            <person name="Murphy C."/>
            <person name="Naylor J."/>
            <person name="Pearson M."/>
            <person name="Poon T.W."/>
            <person name="Priest M."/>
            <person name="Roberts A."/>
            <person name="Saif S."/>
            <person name="Shea T."/>
            <person name="Sykes S."/>
            <person name="Wortman J."/>
            <person name="Nusbaum C."/>
            <person name="Birren B."/>
        </authorList>
    </citation>
    <scope>NUCLEOTIDE SEQUENCE [LARGE SCALE GENOMIC DNA]</scope>
    <source>
        <strain evidence="2 3">Schu S4</strain>
    </source>
</reference>
<evidence type="ECO:0000313" key="3">
    <source>
        <dbReference type="Proteomes" id="UP000023806"/>
    </source>
</evidence>
<feature type="domain" description="Type I restriction enzyme R protein N-terminal" evidence="1">
    <location>
        <begin position="1"/>
        <end position="84"/>
    </location>
</feature>
<evidence type="ECO:0000259" key="1">
    <source>
        <dbReference type="Pfam" id="PF13588"/>
    </source>
</evidence>
<name>A0AAD3G5V1_FRATT</name>
<evidence type="ECO:0000313" key="2">
    <source>
        <dbReference type="EMBL" id="EZK37890.1"/>
    </source>
</evidence>
<protein>
    <recommendedName>
        <fullName evidence="1">Type I restriction enzyme R protein N-terminal domain-containing protein</fullName>
    </recommendedName>
</protein>
<comment type="caution">
    <text evidence="2">The sequence shown here is derived from an EMBL/GenBank/DDBJ whole genome shotgun (WGS) entry which is preliminary data.</text>
</comment>
<dbReference type="InterPro" id="IPR029464">
    <property type="entry name" value="HSDR_N"/>
</dbReference>
<dbReference type="AlphaFoldDB" id="A0AAD3G5V1"/>
<dbReference type="Proteomes" id="UP000023806">
    <property type="component" value="Unassembled WGS sequence"/>
</dbReference>